<evidence type="ECO:0000259" key="2">
    <source>
        <dbReference type="PROSITE" id="PS51352"/>
    </source>
</evidence>
<organism evidence="3 4">
    <name type="scientific">Panagrolaimus superbus</name>
    <dbReference type="NCBI Taxonomy" id="310955"/>
    <lineage>
        <taxon>Eukaryota</taxon>
        <taxon>Metazoa</taxon>
        <taxon>Ecdysozoa</taxon>
        <taxon>Nematoda</taxon>
        <taxon>Chromadorea</taxon>
        <taxon>Rhabditida</taxon>
        <taxon>Tylenchina</taxon>
        <taxon>Panagrolaimomorpha</taxon>
        <taxon>Panagrolaimoidea</taxon>
        <taxon>Panagrolaimidae</taxon>
        <taxon>Panagrolaimus</taxon>
    </lineage>
</organism>
<dbReference type="GO" id="GO:0005615">
    <property type="term" value="C:extracellular space"/>
    <property type="evidence" value="ECO:0007669"/>
    <property type="project" value="TreeGrafter"/>
</dbReference>
<dbReference type="PROSITE" id="PS51352">
    <property type="entry name" value="THIOREDOXIN_2"/>
    <property type="match status" value="1"/>
</dbReference>
<name>A0A914XY47_9BILA</name>
<evidence type="ECO:0000313" key="4">
    <source>
        <dbReference type="WBParaSite" id="PSU_v2.g12873.t1"/>
    </source>
</evidence>
<dbReference type="WBParaSite" id="PSU_v2.g12873.t1">
    <property type="protein sequence ID" value="PSU_v2.g12873.t1"/>
    <property type="gene ID" value="PSU_v2.g12873"/>
</dbReference>
<dbReference type="SUPFAM" id="SSF52833">
    <property type="entry name" value="Thioredoxin-like"/>
    <property type="match status" value="1"/>
</dbReference>
<dbReference type="InterPro" id="IPR013766">
    <property type="entry name" value="Thioredoxin_domain"/>
</dbReference>
<dbReference type="PANTHER" id="PTHR22897">
    <property type="entry name" value="QUIESCIN Q6-RELATED SULFHYDRYL OXIDASE"/>
    <property type="match status" value="1"/>
</dbReference>
<dbReference type="InterPro" id="IPR039798">
    <property type="entry name" value="Sulfhydryl_oxidase"/>
</dbReference>
<dbReference type="Proteomes" id="UP000887577">
    <property type="component" value="Unplaced"/>
</dbReference>
<protein>
    <submittedName>
        <fullName evidence="4">Thioredoxin domain-containing protein</fullName>
    </submittedName>
</protein>
<dbReference type="InterPro" id="IPR036249">
    <property type="entry name" value="Thioredoxin-like_sf"/>
</dbReference>
<reference evidence="4" key="1">
    <citation type="submission" date="2022-11" db="UniProtKB">
        <authorList>
            <consortium name="WormBaseParasite"/>
        </authorList>
    </citation>
    <scope>IDENTIFICATION</scope>
</reference>
<evidence type="ECO:0000313" key="3">
    <source>
        <dbReference type="Proteomes" id="UP000887577"/>
    </source>
</evidence>
<sequence length="138" mass="15979">MAFSMVLLLLCACVIFENAIAEISSMDYKPNGDNTLLYQPGYELIMHLDQDTFDDTVFEKGRKNSFVIEFYADWCGHCRSFAPAYREFASEVRSWRNVTQVATMNCADIYNKDICKANDITTFPTMKVRIILFEKIIR</sequence>
<feature type="domain" description="Thioredoxin" evidence="2">
    <location>
        <begin position="15"/>
        <end position="138"/>
    </location>
</feature>
<feature type="signal peptide" evidence="1">
    <location>
        <begin position="1"/>
        <end position="21"/>
    </location>
</feature>
<feature type="chain" id="PRO_5037180356" evidence="1">
    <location>
        <begin position="22"/>
        <end position="138"/>
    </location>
</feature>
<dbReference type="PROSITE" id="PS00194">
    <property type="entry name" value="THIOREDOXIN_1"/>
    <property type="match status" value="1"/>
</dbReference>
<dbReference type="GO" id="GO:0006457">
    <property type="term" value="P:protein folding"/>
    <property type="evidence" value="ECO:0007669"/>
    <property type="project" value="TreeGrafter"/>
</dbReference>
<dbReference type="Pfam" id="PF00085">
    <property type="entry name" value="Thioredoxin"/>
    <property type="match status" value="1"/>
</dbReference>
<proteinExistence type="predicted"/>
<dbReference type="PANTHER" id="PTHR22897:SF20">
    <property type="entry name" value="SULFHYDRYL OXIDASE"/>
    <property type="match status" value="1"/>
</dbReference>
<dbReference type="GO" id="GO:0000139">
    <property type="term" value="C:Golgi membrane"/>
    <property type="evidence" value="ECO:0007669"/>
    <property type="project" value="TreeGrafter"/>
</dbReference>
<dbReference type="AlphaFoldDB" id="A0A914XY47"/>
<accession>A0A914XY47</accession>
<evidence type="ECO:0000256" key="1">
    <source>
        <dbReference type="SAM" id="SignalP"/>
    </source>
</evidence>
<keyword evidence="3" id="KW-1185">Reference proteome</keyword>
<dbReference type="Gene3D" id="3.40.30.10">
    <property type="entry name" value="Glutaredoxin"/>
    <property type="match status" value="1"/>
</dbReference>
<dbReference type="GO" id="GO:0016971">
    <property type="term" value="F:flavin-dependent sulfhydryl oxidase activity"/>
    <property type="evidence" value="ECO:0007669"/>
    <property type="project" value="InterPro"/>
</dbReference>
<keyword evidence="1" id="KW-0732">Signal</keyword>
<dbReference type="InterPro" id="IPR017937">
    <property type="entry name" value="Thioredoxin_CS"/>
</dbReference>
<dbReference type="GO" id="GO:0003756">
    <property type="term" value="F:protein disulfide isomerase activity"/>
    <property type="evidence" value="ECO:0007669"/>
    <property type="project" value="TreeGrafter"/>
</dbReference>